<dbReference type="EMBL" id="JAPMIV010000023">
    <property type="protein sequence ID" value="MDV6375312.1"/>
    <property type="molecule type" value="Genomic_DNA"/>
</dbReference>
<accession>A0ABU4DSA5</accession>
<reference evidence="2 3" key="1">
    <citation type="submission" date="2022-11" db="EMBL/GenBank/DDBJ databases">
        <title>Deinococcus ZS9-10, Low Temperature and Draught-tolerating, UV-resistant Bacteria from Continental Antarctica.</title>
        <authorList>
            <person name="Cheng L."/>
        </authorList>
    </citation>
    <scope>NUCLEOTIDE SEQUENCE [LARGE SCALE GENOMIC DNA]</scope>
    <source>
        <strain evidence="2 3">ZS9-10</strain>
    </source>
</reference>
<gene>
    <name evidence="2" type="ORF">ORD21_12000</name>
</gene>
<dbReference type="Gene3D" id="2.60.120.1440">
    <property type="match status" value="1"/>
</dbReference>
<proteinExistence type="predicted"/>
<evidence type="ECO:0000259" key="1">
    <source>
        <dbReference type="Pfam" id="PF04773"/>
    </source>
</evidence>
<dbReference type="PANTHER" id="PTHR38731:SF3">
    <property type="entry name" value="BLL6125 PROTEIN"/>
    <property type="match status" value="1"/>
</dbReference>
<dbReference type="Proteomes" id="UP001276150">
    <property type="component" value="Unassembled WGS sequence"/>
</dbReference>
<evidence type="ECO:0000313" key="3">
    <source>
        <dbReference type="Proteomes" id="UP001276150"/>
    </source>
</evidence>
<evidence type="ECO:0000313" key="2">
    <source>
        <dbReference type="EMBL" id="MDV6375312.1"/>
    </source>
</evidence>
<dbReference type="InterPro" id="IPR006860">
    <property type="entry name" value="FecR"/>
</dbReference>
<organism evidence="2 3">
    <name type="scientific">Deinococcus arenicola</name>
    <dbReference type="NCBI Taxonomy" id="2994950"/>
    <lineage>
        <taxon>Bacteria</taxon>
        <taxon>Thermotogati</taxon>
        <taxon>Deinococcota</taxon>
        <taxon>Deinococci</taxon>
        <taxon>Deinococcales</taxon>
        <taxon>Deinococcaceae</taxon>
        <taxon>Deinococcus</taxon>
    </lineage>
</organism>
<dbReference type="Pfam" id="PF04773">
    <property type="entry name" value="FecR"/>
    <property type="match status" value="1"/>
</dbReference>
<keyword evidence="3" id="KW-1185">Reference proteome</keyword>
<sequence length="544" mass="57273">MPASRSFKTQLLCSLVAGVCLGTQLGGLAVAQTAPVRATPVSPISAVTPSTRQTAPALQMAQGRVEVLGADGTWAAQTAPTEITTRLRVGTGRAALQSGRLGQVVVGSGSELRRYLEEADLLSGKFFLRGPVAVHVGGQHVVMDGGGQLRADLSDNQKRVAVIAGQVRIALRGQTVDVTAGQQIALDTGRISAFTETDPWYASQFRGMGTATVEATRGPVNLVARGVSRVAVIGDDLQSGAAINTGANAWAEIGFTGGGYLRLNAQSELSVQSIERTAQGREVLLRLERGTAWNVVEKGQGGYRIDTPVVSTAVRGTVFRVDAAGLVKVFDGAVALPGSADQVVSQGQQRQPGGQTVALEPDELDRLNLAQDAARAQPLTLTLDLPNRSLQDLVLAARSLPDARVVLTVAGQTIPLTGNDGLFRLERLKDSLPEGEYKVELSAQRYGQVLTRTQTITVDRTPPVLSDLKVQRLGRVLTLSGAVTDAGDPRVGLSVTVGEKTYTRTVKTRGSGRFVWIVPLGGPAAAATLTLRDQADNRSHVQLP</sequence>
<protein>
    <submittedName>
        <fullName evidence="2">FecR family protein</fullName>
    </submittedName>
</protein>
<name>A0ABU4DSA5_9DEIO</name>
<dbReference type="RefSeq" id="WP_317640647.1">
    <property type="nucleotide sequence ID" value="NZ_JAPMIV010000023.1"/>
</dbReference>
<feature type="domain" description="FecR protein" evidence="1">
    <location>
        <begin position="242"/>
        <end position="334"/>
    </location>
</feature>
<comment type="caution">
    <text evidence="2">The sequence shown here is derived from an EMBL/GenBank/DDBJ whole genome shotgun (WGS) entry which is preliminary data.</text>
</comment>
<dbReference type="PANTHER" id="PTHR38731">
    <property type="entry name" value="LIPL45-RELATED LIPOPROTEIN-RELATED"/>
    <property type="match status" value="1"/>
</dbReference>